<evidence type="ECO:0000313" key="5">
    <source>
        <dbReference type="Proteomes" id="UP001500279"/>
    </source>
</evidence>
<accession>A0ABN1KHK4</accession>
<dbReference type="Gene3D" id="3.40.710.10">
    <property type="entry name" value="DD-peptidase/beta-lactamase superfamily"/>
    <property type="match status" value="1"/>
</dbReference>
<comment type="caution">
    <text evidence="4">The sequence shown here is derived from an EMBL/GenBank/DDBJ whole genome shotgun (WGS) entry which is preliminary data.</text>
</comment>
<dbReference type="Gene3D" id="3.90.1150.140">
    <property type="match status" value="1"/>
</dbReference>
<protein>
    <recommendedName>
        <fullName evidence="6">Serine hydrolase</fullName>
    </recommendedName>
</protein>
<dbReference type="Pfam" id="PF07075">
    <property type="entry name" value="NamZ_N"/>
    <property type="match status" value="1"/>
</dbReference>
<dbReference type="Gene3D" id="3.40.50.12170">
    <property type="entry name" value="Uncharacterised protein PF07075, DUF1343"/>
    <property type="match status" value="1"/>
</dbReference>
<proteinExistence type="predicted"/>
<dbReference type="SUPFAM" id="SSF56601">
    <property type="entry name" value="beta-lactamase/transpeptidase-like"/>
    <property type="match status" value="1"/>
</dbReference>
<dbReference type="PANTHER" id="PTHR42915">
    <property type="entry name" value="HYPOTHETICAL 460 KDA PROTEIN IN FEUA-SIGW INTERGENIC REGION [PRECURSOR]"/>
    <property type="match status" value="1"/>
</dbReference>
<dbReference type="InterPro" id="IPR048503">
    <property type="entry name" value="NamZ_C"/>
</dbReference>
<dbReference type="Pfam" id="PF20732">
    <property type="entry name" value="NamZ_C"/>
    <property type="match status" value="1"/>
</dbReference>
<evidence type="ECO:0000313" key="4">
    <source>
        <dbReference type="EMBL" id="GAA0766994.1"/>
    </source>
</evidence>
<keyword evidence="5" id="KW-1185">Reference proteome</keyword>
<feature type="domain" description="Beta-lactamase-related" evidence="1">
    <location>
        <begin position="35"/>
        <end position="360"/>
    </location>
</feature>
<dbReference type="InterPro" id="IPR008302">
    <property type="entry name" value="NamZ"/>
</dbReference>
<dbReference type="InterPro" id="IPR048502">
    <property type="entry name" value="NamZ_N"/>
</dbReference>
<name>A0ABN1KHK4_9BURK</name>
<sequence>MKHRRLRWWAAVIALLALPVLTAAGDLSRQDWTPIDAAVRAQIAARQLPGAVLVFGDAEYIWLRRAWGWRALDPQREPMTADTVFDLASLTKVIVTTTAVMQLVERGLVQLDVPAARYWPAFASHGKQAITVRQLLTHRSGLRPDLDLREDWHGYAAAMRRVEGESPGAALGKRTVYSDINFIALGELVRRVSGLPLQVYAERHVLGPAGMRDTGFLPDRALRARIAPTERMGGELLRGTVHDPTARRMGGVSGHAGLFGTADDLARFAQALLRGKRLLDRSSIKALQQAEGDPNDPDGVRGIGWQLQAPLVANRDDLEPKGLLGHTGYTGTALWIDLVQGRFMVLLSNRVHPDGQGNAQPLRRQVLALVSSLAPPLEAAARTSPLPTLRVATGIDVLRLQRYAALTGRRIGLITHLAAIDALGWRTLDRLRWAPGVTLVKLFSPEHGLYGDVEGAVPSGTEPFSGLPLISLYGAATRPGVASLQDINTLVFDAQDVGARFFTYASTMAQAMEAAAEQGIRFVVLDRPDPIRADRVAGPVLDPGRGSFTGPEGLPVQHGMTVGELALWFRDDLRARRGLDLDLQVITMQGYQRSMWFDQTGLDWVPPSPNLRTPTQAALYPGVAWVEGANLSVGRGTSHPFEWLGAPWVVGSTLADALNEAAPPGLRFTSVDFTPDAGPYDGQRCHGVEVRVVDRDTLDAPLLGALLVRTLHRLWPREFAIDSTLATIGASATLQELTASTDLATVASHWQPALSAFRSRRGHDLLYEPPTPPMLSR</sequence>
<dbReference type="Pfam" id="PF00144">
    <property type="entry name" value="Beta-lactamase"/>
    <property type="match status" value="1"/>
</dbReference>
<dbReference type="PANTHER" id="PTHR42915:SF1">
    <property type="entry name" value="PEPTIDOGLYCAN BETA-N-ACETYLMURAMIDASE NAMZ"/>
    <property type="match status" value="1"/>
</dbReference>
<dbReference type="Proteomes" id="UP001500279">
    <property type="component" value="Unassembled WGS sequence"/>
</dbReference>
<dbReference type="InterPro" id="IPR001466">
    <property type="entry name" value="Beta-lactam-related"/>
</dbReference>
<feature type="domain" description="Peptidoglycan beta-N-acetylmuramidase NamZ N-terminal" evidence="2">
    <location>
        <begin position="411"/>
        <end position="614"/>
    </location>
</feature>
<organism evidence="4 5">
    <name type="scientific">Ideonella azotifigens</name>
    <dbReference type="NCBI Taxonomy" id="513160"/>
    <lineage>
        <taxon>Bacteria</taxon>
        <taxon>Pseudomonadati</taxon>
        <taxon>Pseudomonadota</taxon>
        <taxon>Betaproteobacteria</taxon>
        <taxon>Burkholderiales</taxon>
        <taxon>Sphaerotilaceae</taxon>
        <taxon>Ideonella</taxon>
    </lineage>
</organism>
<dbReference type="RefSeq" id="WP_211361276.1">
    <property type="nucleotide sequence ID" value="NZ_BAAAEW010000045.1"/>
</dbReference>
<gene>
    <name evidence="4" type="ORF">GCM10009107_55530</name>
</gene>
<evidence type="ECO:0000259" key="1">
    <source>
        <dbReference type="Pfam" id="PF00144"/>
    </source>
</evidence>
<evidence type="ECO:0000259" key="3">
    <source>
        <dbReference type="Pfam" id="PF20732"/>
    </source>
</evidence>
<evidence type="ECO:0000259" key="2">
    <source>
        <dbReference type="Pfam" id="PF07075"/>
    </source>
</evidence>
<feature type="domain" description="Peptidoglycan beta-N-acetylmuramidase NamZ C-terminal" evidence="3">
    <location>
        <begin position="619"/>
        <end position="767"/>
    </location>
</feature>
<dbReference type="InterPro" id="IPR012338">
    <property type="entry name" value="Beta-lactam/transpept-like"/>
</dbReference>
<evidence type="ECO:0008006" key="6">
    <source>
        <dbReference type="Google" id="ProtNLM"/>
    </source>
</evidence>
<dbReference type="EMBL" id="BAAAEW010000045">
    <property type="protein sequence ID" value="GAA0766994.1"/>
    <property type="molecule type" value="Genomic_DNA"/>
</dbReference>
<reference evidence="4 5" key="1">
    <citation type="journal article" date="2019" name="Int. J. Syst. Evol. Microbiol.">
        <title>The Global Catalogue of Microorganisms (GCM) 10K type strain sequencing project: providing services to taxonomists for standard genome sequencing and annotation.</title>
        <authorList>
            <consortium name="The Broad Institute Genomics Platform"/>
            <consortium name="The Broad Institute Genome Sequencing Center for Infectious Disease"/>
            <person name="Wu L."/>
            <person name="Ma J."/>
        </authorList>
    </citation>
    <scope>NUCLEOTIDE SEQUENCE [LARGE SCALE GENOMIC DNA]</scope>
    <source>
        <strain evidence="4 5">JCM 15503</strain>
    </source>
</reference>